<dbReference type="SUPFAM" id="SSF56672">
    <property type="entry name" value="DNA/RNA polymerases"/>
    <property type="match status" value="1"/>
</dbReference>
<name>A0AAE0A8C7_9ROSI</name>
<keyword evidence="3" id="KW-1185">Reference proteome</keyword>
<feature type="domain" description="Reverse transcriptase" evidence="1">
    <location>
        <begin position="39"/>
        <end position="152"/>
    </location>
</feature>
<dbReference type="PANTHER" id="PTHR46890">
    <property type="entry name" value="NON-LTR RETROLELEMENT REVERSE TRANSCRIPTASE-LIKE PROTEIN-RELATED"/>
    <property type="match status" value="1"/>
</dbReference>
<evidence type="ECO:0000313" key="3">
    <source>
        <dbReference type="Proteomes" id="UP001281410"/>
    </source>
</evidence>
<dbReference type="Proteomes" id="UP001281410">
    <property type="component" value="Unassembled WGS sequence"/>
</dbReference>
<dbReference type="InterPro" id="IPR000477">
    <property type="entry name" value="RT_dom"/>
</dbReference>
<dbReference type="AlphaFoldDB" id="A0AAE0A8C7"/>
<proteinExistence type="predicted"/>
<reference evidence="2" key="1">
    <citation type="journal article" date="2023" name="Plant J.">
        <title>Genome sequences and population genomics provide insights into the demographic history, inbreeding, and mutation load of two 'living fossil' tree species of Dipteronia.</title>
        <authorList>
            <person name="Feng Y."/>
            <person name="Comes H.P."/>
            <person name="Chen J."/>
            <person name="Zhu S."/>
            <person name="Lu R."/>
            <person name="Zhang X."/>
            <person name="Li P."/>
            <person name="Qiu J."/>
            <person name="Olsen K.M."/>
            <person name="Qiu Y."/>
        </authorList>
    </citation>
    <scope>NUCLEOTIDE SEQUENCE</scope>
    <source>
        <strain evidence="2">NBL</strain>
    </source>
</reference>
<dbReference type="Pfam" id="PF00078">
    <property type="entry name" value="RVT_1"/>
    <property type="match status" value="1"/>
</dbReference>
<protein>
    <recommendedName>
        <fullName evidence="1">Reverse transcriptase domain-containing protein</fullName>
    </recommendedName>
</protein>
<organism evidence="2 3">
    <name type="scientific">Dipteronia sinensis</name>
    <dbReference type="NCBI Taxonomy" id="43782"/>
    <lineage>
        <taxon>Eukaryota</taxon>
        <taxon>Viridiplantae</taxon>
        <taxon>Streptophyta</taxon>
        <taxon>Embryophyta</taxon>
        <taxon>Tracheophyta</taxon>
        <taxon>Spermatophyta</taxon>
        <taxon>Magnoliopsida</taxon>
        <taxon>eudicotyledons</taxon>
        <taxon>Gunneridae</taxon>
        <taxon>Pentapetalae</taxon>
        <taxon>rosids</taxon>
        <taxon>malvids</taxon>
        <taxon>Sapindales</taxon>
        <taxon>Sapindaceae</taxon>
        <taxon>Hippocastanoideae</taxon>
        <taxon>Acereae</taxon>
        <taxon>Dipteronia</taxon>
    </lineage>
</organism>
<gene>
    <name evidence="2" type="ORF">Dsin_019299</name>
</gene>
<evidence type="ECO:0000259" key="1">
    <source>
        <dbReference type="Pfam" id="PF00078"/>
    </source>
</evidence>
<comment type="caution">
    <text evidence="2">The sequence shown here is derived from an EMBL/GenBank/DDBJ whole genome shotgun (WGS) entry which is preliminary data.</text>
</comment>
<dbReference type="EMBL" id="JANJYJ010000006">
    <property type="protein sequence ID" value="KAK3205253.1"/>
    <property type="molecule type" value="Genomic_DNA"/>
</dbReference>
<evidence type="ECO:0000313" key="2">
    <source>
        <dbReference type="EMBL" id="KAK3205253.1"/>
    </source>
</evidence>
<accession>A0AAE0A8C7</accession>
<dbReference type="InterPro" id="IPR052343">
    <property type="entry name" value="Retrotransposon-Effector_Assoc"/>
</dbReference>
<dbReference type="PANTHER" id="PTHR46890:SF48">
    <property type="entry name" value="RNA-DIRECTED DNA POLYMERASE"/>
    <property type="match status" value="1"/>
</dbReference>
<sequence>MRLSRFTAEEVKAVVFDLNPTKAPRPDGFHFAFLSRRQIFDNVLVAFETIHPLGGKKSEKRGQMVLKLDMSKVYDRVEWNFLTGVTEKMDFPAQWINLVLDCISSSKLSLLLNGKIVCSVSHFRGQRQGCPLSPYLFLQCAEAFSGLISNSERNGHMLGIRCCRGSSLISHLFFANNSILFFKASKFISSRIRKFFLVIYEKGL</sequence>
<dbReference type="InterPro" id="IPR043502">
    <property type="entry name" value="DNA/RNA_pol_sf"/>
</dbReference>